<dbReference type="InterPro" id="IPR036390">
    <property type="entry name" value="WH_DNA-bd_sf"/>
</dbReference>
<keyword evidence="3" id="KW-0238">DNA-binding</keyword>
<dbReference type="InterPro" id="IPR050950">
    <property type="entry name" value="HTH-type_LysR_regulators"/>
</dbReference>
<dbReference type="GO" id="GO:0003677">
    <property type="term" value="F:DNA binding"/>
    <property type="evidence" value="ECO:0007669"/>
    <property type="project" value="UniProtKB-KW"/>
</dbReference>
<evidence type="ECO:0000313" key="6">
    <source>
        <dbReference type="EMBL" id="OXY81668.1"/>
    </source>
</evidence>
<dbReference type="AlphaFoldDB" id="A0A233RE35"/>
<keyword evidence="4" id="KW-0804">Transcription</keyword>
<gene>
    <name evidence="6" type="ORF">B6S08_11950</name>
</gene>
<evidence type="ECO:0000259" key="5">
    <source>
        <dbReference type="PROSITE" id="PS50931"/>
    </source>
</evidence>
<keyword evidence="7" id="KW-1185">Reference proteome</keyword>
<dbReference type="SUPFAM" id="SSF46785">
    <property type="entry name" value="Winged helix' DNA-binding domain"/>
    <property type="match status" value="1"/>
</dbReference>
<dbReference type="OrthoDB" id="6654833at2"/>
<dbReference type="PRINTS" id="PR00039">
    <property type="entry name" value="HTHLYSR"/>
</dbReference>
<dbReference type="InterPro" id="IPR005119">
    <property type="entry name" value="LysR_subst-bd"/>
</dbReference>
<sequence length="294" mass="32065">MSIRHLKTLVAIADKGSFVEAAEAVFITQAAVSMQMKALEEELKISLFDRTRRPPVLNAVGMALVPKARELVRHYEQLMETSAIIDKLSGQLSLGSVPTMLTGVLPTALASLRQSLPQLHISVSSGQSNSLIAQVDRGAIDAAIISETSSERPGLKWTPFGAEPLIVIAPIDSPNDPPEVLLQTHPFIRFNKNEFVGQLIEEHLKNLGIVVNDIMELNTLEAISAMVYHGLGVSIIPQSSIQYPGTLPLKRIPFTNKAPHRVLGLIEKEDSSKAHLTKELISELAQTIRGGRRV</sequence>
<evidence type="ECO:0000256" key="4">
    <source>
        <dbReference type="ARBA" id="ARBA00023163"/>
    </source>
</evidence>
<evidence type="ECO:0000256" key="2">
    <source>
        <dbReference type="ARBA" id="ARBA00023015"/>
    </source>
</evidence>
<dbReference type="PANTHER" id="PTHR30419">
    <property type="entry name" value="HTH-TYPE TRANSCRIPTIONAL REGULATOR YBHD"/>
    <property type="match status" value="1"/>
</dbReference>
<evidence type="ECO:0000313" key="7">
    <source>
        <dbReference type="Proteomes" id="UP000242757"/>
    </source>
</evidence>
<dbReference type="GO" id="GO:0005829">
    <property type="term" value="C:cytosol"/>
    <property type="evidence" value="ECO:0007669"/>
    <property type="project" value="TreeGrafter"/>
</dbReference>
<name>A0A233RE35_9GAMM</name>
<dbReference type="InterPro" id="IPR000847">
    <property type="entry name" value="LysR_HTH_N"/>
</dbReference>
<dbReference type="SUPFAM" id="SSF53850">
    <property type="entry name" value="Periplasmic binding protein-like II"/>
    <property type="match status" value="1"/>
</dbReference>
<dbReference type="Pfam" id="PF00126">
    <property type="entry name" value="HTH_1"/>
    <property type="match status" value="1"/>
</dbReference>
<organism evidence="6 7">
    <name type="scientific">Oceanimonas doudoroffii</name>
    <dbReference type="NCBI Taxonomy" id="84158"/>
    <lineage>
        <taxon>Bacteria</taxon>
        <taxon>Pseudomonadati</taxon>
        <taxon>Pseudomonadota</taxon>
        <taxon>Gammaproteobacteria</taxon>
        <taxon>Aeromonadales</taxon>
        <taxon>Aeromonadaceae</taxon>
        <taxon>Oceanimonas</taxon>
    </lineage>
</organism>
<dbReference type="InterPro" id="IPR036388">
    <property type="entry name" value="WH-like_DNA-bd_sf"/>
</dbReference>
<dbReference type="Gene3D" id="1.10.10.10">
    <property type="entry name" value="Winged helix-like DNA-binding domain superfamily/Winged helix DNA-binding domain"/>
    <property type="match status" value="1"/>
</dbReference>
<accession>A0A233RE35</accession>
<proteinExistence type="inferred from homology"/>
<dbReference type="Proteomes" id="UP000242757">
    <property type="component" value="Unassembled WGS sequence"/>
</dbReference>
<dbReference type="Pfam" id="PF03466">
    <property type="entry name" value="LysR_substrate"/>
    <property type="match status" value="1"/>
</dbReference>
<evidence type="ECO:0000256" key="3">
    <source>
        <dbReference type="ARBA" id="ARBA00023125"/>
    </source>
</evidence>
<comment type="caution">
    <text evidence="6">The sequence shown here is derived from an EMBL/GenBank/DDBJ whole genome shotgun (WGS) entry which is preliminary data.</text>
</comment>
<dbReference type="EMBL" id="NBIM01000003">
    <property type="protein sequence ID" value="OXY81668.1"/>
    <property type="molecule type" value="Genomic_DNA"/>
</dbReference>
<evidence type="ECO:0000256" key="1">
    <source>
        <dbReference type="ARBA" id="ARBA00009437"/>
    </source>
</evidence>
<dbReference type="Gene3D" id="3.40.190.10">
    <property type="entry name" value="Periplasmic binding protein-like II"/>
    <property type="match status" value="2"/>
</dbReference>
<dbReference type="PROSITE" id="PS50931">
    <property type="entry name" value="HTH_LYSR"/>
    <property type="match status" value="1"/>
</dbReference>
<protein>
    <recommendedName>
        <fullName evidence="5">HTH lysR-type domain-containing protein</fullName>
    </recommendedName>
</protein>
<reference evidence="6 7" key="1">
    <citation type="submission" date="2017-08" db="EMBL/GenBank/DDBJ databases">
        <title>A Genome Sequence of Oceanimonas doudoroffii ATCC 27123T.</title>
        <authorList>
            <person name="Brennan M.A."/>
            <person name="Maclea K.S."/>
            <person name="Mcclelland W.D."/>
            <person name="Trachtenberg A.M."/>
        </authorList>
    </citation>
    <scope>NUCLEOTIDE SEQUENCE [LARGE SCALE GENOMIC DNA]</scope>
    <source>
        <strain evidence="6 7">ATCC 27123</strain>
    </source>
</reference>
<keyword evidence="2" id="KW-0805">Transcription regulation</keyword>
<dbReference type="GO" id="GO:0003700">
    <property type="term" value="F:DNA-binding transcription factor activity"/>
    <property type="evidence" value="ECO:0007669"/>
    <property type="project" value="InterPro"/>
</dbReference>
<comment type="similarity">
    <text evidence="1">Belongs to the LysR transcriptional regulatory family.</text>
</comment>
<dbReference type="CDD" id="cd08427">
    <property type="entry name" value="PBP2_LTTR_like_2"/>
    <property type="match status" value="1"/>
</dbReference>
<feature type="domain" description="HTH lysR-type" evidence="5">
    <location>
        <begin position="1"/>
        <end position="58"/>
    </location>
</feature>
<dbReference type="RefSeq" id="WP_094201035.1">
    <property type="nucleotide sequence ID" value="NZ_NBIM01000003.1"/>
</dbReference>
<dbReference type="FunFam" id="1.10.10.10:FF:000001">
    <property type="entry name" value="LysR family transcriptional regulator"/>
    <property type="match status" value="1"/>
</dbReference>